<dbReference type="SFLD" id="SFLDG01100">
    <property type="entry name" value="methyltransferase_(Class_D)"/>
    <property type="match status" value="1"/>
</dbReference>
<dbReference type="AlphaFoldDB" id="B3E5I3"/>
<dbReference type="HOGENOM" id="CLU_023791_1_0_7"/>
<organism evidence="7 8">
    <name type="scientific">Trichlorobacter lovleyi (strain ATCC BAA-1151 / DSM 17278 / SZ)</name>
    <name type="common">Geobacter lovleyi</name>
    <dbReference type="NCBI Taxonomy" id="398767"/>
    <lineage>
        <taxon>Bacteria</taxon>
        <taxon>Pseudomonadati</taxon>
        <taxon>Thermodesulfobacteriota</taxon>
        <taxon>Desulfuromonadia</taxon>
        <taxon>Geobacterales</taxon>
        <taxon>Geobacteraceae</taxon>
        <taxon>Trichlorobacter</taxon>
    </lineage>
</organism>
<dbReference type="eggNOG" id="COG1964">
    <property type="taxonomic scope" value="Bacteria"/>
</dbReference>
<evidence type="ECO:0000313" key="8">
    <source>
        <dbReference type="Proteomes" id="UP000002420"/>
    </source>
</evidence>
<dbReference type="EMBL" id="CP001089">
    <property type="protein sequence ID" value="ACD94654.1"/>
    <property type="molecule type" value="Genomic_DNA"/>
</dbReference>
<dbReference type="PANTHER" id="PTHR43306">
    <property type="entry name" value="7,8-DIHYDRO-6-HYDROXYMETHYLPTERIN DIMETHYLTRANSFERASE"/>
    <property type="match status" value="1"/>
</dbReference>
<dbReference type="GO" id="GO:0051536">
    <property type="term" value="F:iron-sulfur cluster binding"/>
    <property type="evidence" value="ECO:0007669"/>
    <property type="project" value="UniProtKB-KW"/>
</dbReference>
<dbReference type="OrthoDB" id="9782387at2"/>
<dbReference type="KEGG" id="glo:Glov_0931"/>
<dbReference type="CDD" id="cd01335">
    <property type="entry name" value="Radical_SAM"/>
    <property type="match status" value="1"/>
</dbReference>
<dbReference type="GO" id="GO:0046872">
    <property type="term" value="F:metal ion binding"/>
    <property type="evidence" value="ECO:0007669"/>
    <property type="project" value="UniProtKB-KW"/>
</dbReference>
<evidence type="ECO:0000256" key="4">
    <source>
        <dbReference type="ARBA" id="ARBA00023004"/>
    </source>
</evidence>
<dbReference type="InterPro" id="IPR007197">
    <property type="entry name" value="rSAM"/>
</dbReference>
<keyword evidence="8" id="KW-1185">Reference proteome</keyword>
<protein>
    <submittedName>
        <fullName evidence="7">Radical SAM domain protein</fullName>
    </submittedName>
</protein>
<evidence type="ECO:0000256" key="2">
    <source>
        <dbReference type="ARBA" id="ARBA00022691"/>
    </source>
</evidence>
<evidence type="ECO:0000256" key="5">
    <source>
        <dbReference type="ARBA" id="ARBA00023014"/>
    </source>
</evidence>
<accession>B3E5I3</accession>
<dbReference type="GO" id="GO:0003824">
    <property type="term" value="F:catalytic activity"/>
    <property type="evidence" value="ECO:0007669"/>
    <property type="project" value="InterPro"/>
</dbReference>
<dbReference type="Proteomes" id="UP000002420">
    <property type="component" value="Chromosome"/>
</dbReference>
<keyword evidence="4" id="KW-0408">Iron</keyword>
<dbReference type="PANTHER" id="PTHR43306:SF1">
    <property type="entry name" value="7,8-DIHYDRO-6-HYDROXYMETHYLPTERIN DIMETHYLTRANSFERASE"/>
    <property type="match status" value="1"/>
</dbReference>
<evidence type="ECO:0000313" key="7">
    <source>
        <dbReference type="EMBL" id="ACD94654.1"/>
    </source>
</evidence>
<proteinExistence type="predicted"/>
<dbReference type="SFLD" id="SFLDS00029">
    <property type="entry name" value="Radical_SAM"/>
    <property type="match status" value="1"/>
</dbReference>
<keyword evidence="5" id="KW-0411">Iron-sulfur</keyword>
<dbReference type="InterPro" id="IPR056488">
    <property type="entry name" value="Zn_ribbon_HMPTM"/>
</dbReference>
<comment type="cofactor">
    <cofactor evidence="1">
        <name>[4Fe-4S] cluster</name>
        <dbReference type="ChEBI" id="CHEBI:49883"/>
    </cofactor>
</comment>
<gene>
    <name evidence="7" type="ordered locus">Glov_0931</name>
</gene>
<dbReference type="STRING" id="398767.Glov_0931"/>
<keyword evidence="3" id="KW-0479">Metal-binding</keyword>
<dbReference type="Pfam" id="PF04055">
    <property type="entry name" value="Radical_SAM"/>
    <property type="match status" value="1"/>
</dbReference>
<dbReference type="SFLD" id="SFLDG01067">
    <property type="entry name" value="SPASM/twitch_domain_containing"/>
    <property type="match status" value="1"/>
</dbReference>
<name>B3E5I3_TRIL1</name>
<sequence length="436" mass="47836">MSEPASEPAATSNLIRSTSSVCPVCLEVIPARIITEGREVYMLKECREHGPYKTYVWPDSDHYRWASSFRMPLVRPEHPIASLGGCPDDCGLCSAHQRRPTLVEIELTEKCNLRCPVCFMSAEEIQAKAAPGPDLDALAAIYRSILAQTGPDTAIQLTGGEPTMRADLPEIVKLGRRIGFSAIEVNTNGVVLARRPDYARKLASAGVSGVYMQFDGMTKQVYRTIRGADLLETKLRAVQNCRAAGIQMVLAMTVISGVNELEMGDVLRFALDNRDVVAGVAFQPAFGSGRFDISPDRRLTMGDVAFMLAGQSNGLLEPYDLWPLGCSHPLCSSATYIIEDKGTLVPLTRRITPDDYHREFDPSSPQGSVFPDLAERLFPGSQSGLSVVVMNYMDAFSMDLERLKECSMTVSRADGCIVPFCSYQLTSLDGTKRKTR</sequence>
<dbReference type="RefSeq" id="WP_012469004.1">
    <property type="nucleotide sequence ID" value="NC_010814.1"/>
</dbReference>
<dbReference type="InterPro" id="IPR058240">
    <property type="entry name" value="rSAM_sf"/>
</dbReference>
<dbReference type="PROSITE" id="PS51918">
    <property type="entry name" value="RADICAL_SAM"/>
    <property type="match status" value="1"/>
</dbReference>
<evidence type="ECO:0000256" key="1">
    <source>
        <dbReference type="ARBA" id="ARBA00001966"/>
    </source>
</evidence>
<reference evidence="7 8" key="1">
    <citation type="submission" date="2008-05" db="EMBL/GenBank/DDBJ databases">
        <title>Complete sequence of chromosome of Geobacter lovleyi SZ.</title>
        <authorList>
            <consortium name="US DOE Joint Genome Institute"/>
            <person name="Lucas S."/>
            <person name="Copeland A."/>
            <person name="Lapidus A."/>
            <person name="Glavina del Rio T."/>
            <person name="Dalin E."/>
            <person name="Tice H."/>
            <person name="Bruce D."/>
            <person name="Goodwin L."/>
            <person name="Pitluck S."/>
            <person name="Chertkov O."/>
            <person name="Meincke L."/>
            <person name="Brettin T."/>
            <person name="Detter J.C."/>
            <person name="Han C."/>
            <person name="Tapia R."/>
            <person name="Kuske C.R."/>
            <person name="Schmutz J."/>
            <person name="Larimer F."/>
            <person name="Land M."/>
            <person name="Hauser L."/>
            <person name="Kyrpides N."/>
            <person name="Mikhailova N."/>
            <person name="Sung Y."/>
            <person name="Fletcher K.E."/>
            <person name="Ritalahti K.M."/>
            <person name="Loeffler F.E."/>
            <person name="Richardson P."/>
        </authorList>
    </citation>
    <scope>NUCLEOTIDE SEQUENCE [LARGE SCALE GENOMIC DNA]</scope>
    <source>
        <strain evidence="8">ATCC BAA-1151 / DSM 17278 / SZ</strain>
    </source>
</reference>
<keyword evidence="2" id="KW-0949">S-adenosyl-L-methionine</keyword>
<dbReference type="InterPro" id="IPR013785">
    <property type="entry name" value="Aldolase_TIM"/>
</dbReference>
<evidence type="ECO:0000259" key="6">
    <source>
        <dbReference type="PROSITE" id="PS51918"/>
    </source>
</evidence>
<dbReference type="Gene3D" id="3.20.20.70">
    <property type="entry name" value="Aldolase class I"/>
    <property type="match status" value="1"/>
</dbReference>
<dbReference type="Pfam" id="PF23545">
    <property type="entry name" value="Zn_ribbon_HMPTM"/>
    <property type="match status" value="1"/>
</dbReference>
<evidence type="ECO:0000256" key="3">
    <source>
        <dbReference type="ARBA" id="ARBA00022723"/>
    </source>
</evidence>
<dbReference type="SUPFAM" id="SSF102114">
    <property type="entry name" value="Radical SAM enzymes"/>
    <property type="match status" value="1"/>
</dbReference>
<dbReference type="InterPro" id="IPR034474">
    <property type="entry name" value="Methyltransferase_Class_D"/>
</dbReference>
<feature type="domain" description="Radical SAM core" evidence="6">
    <location>
        <begin position="97"/>
        <end position="311"/>
    </location>
</feature>